<dbReference type="EMBL" id="JABFTP020000165">
    <property type="protein sequence ID" value="KAL3284167.1"/>
    <property type="molecule type" value="Genomic_DNA"/>
</dbReference>
<dbReference type="GO" id="GO:0046872">
    <property type="term" value="F:metal ion binding"/>
    <property type="evidence" value="ECO:0007669"/>
    <property type="project" value="UniProtKB-KW"/>
</dbReference>
<dbReference type="SMART" id="SM00044">
    <property type="entry name" value="CYCc"/>
    <property type="match status" value="2"/>
</dbReference>
<dbReference type="FunFam" id="3.30.70.1230:FF:000024">
    <property type="entry name" value="ACXA, isoform A"/>
    <property type="match status" value="1"/>
</dbReference>
<keyword evidence="7" id="KW-0067">ATP-binding</keyword>
<feature type="compositionally biased region" description="Polar residues" evidence="12">
    <location>
        <begin position="497"/>
        <end position="509"/>
    </location>
</feature>
<dbReference type="Pfam" id="PF00211">
    <property type="entry name" value="Guanylate_cyc"/>
    <property type="match status" value="2"/>
</dbReference>
<name>A0ABD2NZL0_9CUCU</name>
<keyword evidence="6" id="KW-0547">Nucleotide-binding</keyword>
<feature type="transmembrane region" description="Helical" evidence="13">
    <location>
        <begin position="672"/>
        <end position="690"/>
    </location>
</feature>
<dbReference type="Proteomes" id="UP001516400">
    <property type="component" value="Unassembled WGS sequence"/>
</dbReference>
<evidence type="ECO:0000256" key="2">
    <source>
        <dbReference type="ARBA" id="ARBA00004141"/>
    </source>
</evidence>
<evidence type="ECO:0000256" key="13">
    <source>
        <dbReference type="SAM" id="Phobius"/>
    </source>
</evidence>
<evidence type="ECO:0000256" key="10">
    <source>
        <dbReference type="ARBA" id="ARBA00023136"/>
    </source>
</evidence>
<dbReference type="PROSITE" id="PS50125">
    <property type="entry name" value="GUANYLATE_CYCLASE_2"/>
    <property type="match status" value="2"/>
</dbReference>
<feature type="transmembrane region" description="Helical" evidence="13">
    <location>
        <begin position="71"/>
        <end position="94"/>
    </location>
</feature>
<evidence type="ECO:0000313" key="16">
    <source>
        <dbReference type="Proteomes" id="UP001516400"/>
    </source>
</evidence>
<keyword evidence="5" id="KW-0479">Metal-binding</keyword>
<comment type="caution">
    <text evidence="15">The sequence shown here is derived from an EMBL/GenBank/DDBJ whole genome shotgun (WGS) entry which is preliminary data.</text>
</comment>
<feature type="transmembrane region" description="Helical" evidence="13">
    <location>
        <begin position="221"/>
        <end position="241"/>
    </location>
</feature>
<keyword evidence="4 13" id="KW-0812">Transmembrane</keyword>
<feature type="compositionally biased region" description="Low complexity" evidence="12">
    <location>
        <begin position="511"/>
        <end position="535"/>
    </location>
</feature>
<feature type="transmembrane region" description="Helical" evidence="13">
    <location>
        <begin position="190"/>
        <end position="209"/>
    </location>
</feature>
<sequence length="1148" mass="132681">MENPDDLEYANVINVRQSIHKIKNKLNTSGKEEQEDVKDDREWILPHLRKIFNSEDLQSLFKIYTQRLNQAFFSLLMLLQTLLFSLHFVVIFIFSSDHSSDILDLILYAVMFCSSIGMFFVTDGCGRINLEERTLKQITIISFLLLNLVNLVVPLYNVLSADVQLRPAYTTHIIICCYVFFFISNIAVTIALGLITSILHVLLLVLITYKDQSSSVLVDRILSDIIYLICLNGLGIYYRYLDEIIKRKSFLDRRACVIYNRHLQFQEEEEKHLMDTLIPSYVVDNIRENILDYWDNLENFSTSTPVEYKTSFTQTFDNVTILFADVVNYTEMTVKLNINQLLETLNELFGSFDVVSEKLKVLRIKFLGDCYYCVAGLPPDPPENHAEACVDLGLEMIKIIAGVRRRKNININMRIGVHTGKIISGIIGFQKIHFDIWSKDVSLANQMETEGVPGKVHLTQQTKDLLIKRYNIEPTEKGETVPLFKKIGLKTYLVTPENRNSSSDTTNIFVKNRTNTMTNTKRSSNSRTATRSSKSIGSNANKVDTVQEDVESAPKKVVQYYGLIESSYIDEEKNNYDNGNSSPRRTPENTTSRISERLESRDSQRRTAFMNSNIKRYKDTMKETYDEMKVAIEHMSLSKYQQWIEFEDIHPVTLLFTKKHHELRFLKMRDPLFKYYLISEVFLVIFLYVIQNLTLASWNWKSYWVFSTLAILIFVFIPLMWIDHFSKKKLNRVLRSFVNLSRTLNNSTLARFTIYIIVCTLFTLCVFSELIKCRNRYDDRDSLEEEHVQMKSFLLLLSSDNDYGICIVPWHMTQTCALAIIVSFLFLRMLMWVKFVYAVVITALYSVCVWYFSDDIFKESSETFNNGIDPKVSHILSVVFLTITLHIIDRQTEYMNRLDFLWNENLNDEQAKIESRYIINKMLLNNVLPEHLAEMYLDIKRPPAALYHEKYANVAVMFASVVGYEIEDISDDDLLTIMTEIIGNFDKLILTNGFGHPIEKIKNAKWTYMAACGISPGYGDVEHCDPAVRIEALLNFAATMISQLNKLNREYSQDFKLRIGISNGEIVAGVVGSKKPLYDIWGDPVNMASRMDTTGEPNRIHVLERTANIIKSLGYKCILKGNTVVKGLKSPVPTYFVDLDENLELIRM</sequence>
<dbReference type="GO" id="GO:0016020">
    <property type="term" value="C:membrane"/>
    <property type="evidence" value="ECO:0007669"/>
    <property type="project" value="UniProtKB-SubCell"/>
</dbReference>
<feature type="transmembrane region" description="Helical" evidence="13">
    <location>
        <begin position="752"/>
        <end position="771"/>
    </location>
</feature>
<evidence type="ECO:0000256" key="11">
    <source>
        <dbReference type="ARBA" id="ARBA00023239"/>
    </source>
</evidence>
<keyword evidence="9 13" id="KW-1133">Transmembrane helix</keyword>
<protein>
    <recommendedName>
        <fullName evidence="3">adenylate cyclase</fullName>
        <ecNumber evidence="3">4.6.1.1</ecNumber>
    </recommendedName>
</protein>
<dbReference type="InterPro" id="IPR001054">
    <property type="entry name" value="A/G_cyclase"/>
</dbReference>
<evidence type="ECO:0000259" key="14">
    <source>
        <dbReference type="PROSITE" id="PS50125"/>
    </source>
</evidence>
<evidence type="ECO:0000256" key="3">
    <source>
        <dbReference type="ARBA" id="ARBA00012201"/>
    </source>
</evidence>
<feature type="transmembrane region" description="Helical" evidence="13">
    <location>
        <begin position="807"/>
        <end position="827"/>
    </location>
</feature>
<gene>
    <name evidence="15" type="ORF">HHI36_018335</name>
</gene>
<feature type="transmembrane region" description="Helical" evidence="13">
    <location>
        <begin position="834"/>
        <end position="852"/>
    </location>
</feature>
<dbReference type="InterPro" id="IPR029787">
    <property type="entry name" value="Nucleotide_cyclase"/>
</dbReference>
<proteinExistence type="predicted"/>
<dbReference type="InterPro" id="IPR032628">
    <property type="entry name" value="AC_N"/>
</dbReference>
<dbReference type="SUPFAM" id="SSF55073">
    <property type="entry name" value="Nucleotide cyclase"/>
    <property type="match status" value="2"/>
</dbReference>
<dbReference type="GO" id="GO:0005524">
    <property type="term" value="F:ATP binding"/>
    <property type="evidence" value="ECO:0007669"/>
    <property type="project" value="UniProtKB-KW"/>
</dbReference>
<accession>A0ABD2NZL0</accession>
<comment type="catalytic activity">
    <reaction evidence="1">
        <text>ATP = 3',5'-cyclic AMP + diphosphate</text>
        <dbReference type="Rhea" id="RHEA:15389"/>
        <dbReference type="ChEBI" id="CHEBI:30616"/>
        <dbReference type="ChEBI" id="CHEBI:33019"/>
        <dbReference type="ChEBI" id="CHEBI:58165"/>
        <dbReference type="EC" id="4.6.1.1"/>
    </reaction>
</comment>
<evidence type="ECO:0000256" key="8">
    <source>
        <dbReference type="ARBA" id="ARBA00022842"/>
    </source>
</evidence>
<dbReference type="PANTHER" id="PTHR45627:SF23">
    <property type="entry name" value="AT30656P-RELATED"/>
    <property type="match status" value="1"/>
</dbReference>
<evidence type="ECO:0000256" key="9">
    <source>
        <dbReference type="ARBA" id="ARBA00022989"/>
    </source>
</evidence>
<dbReference type="Gene3D" id="3.30.70.1230">
    <property type="entry name" value="Nucleotide cyclase"/>
    <property type="match status" value="2"/>
</dbReference>
<keyword evidence="16" id="KW-1185">Reference proteome</keyword>
<feature type="domain" description="Guanylate cyclase" evidence="14">
    <location>
        <begin position="320"/>
        <end position="448"/>
    </location>
</feature>
<evidence type="ECO:0000256" key="1">
    <source>
        <dbReference type="ARBA" id="ARBA00001593"/>
    </source>
</evidence>
<keyword evidence="10 13" id="KW-0472">Membrane</keyword>
<reference evidence="15 16" key="1">
    <citation type="journal article" date="2021" name="BMC Biol.">
        <title>Horizontally acquired antibacterial genes associated with adaptive radiation of ladybird beetles.</title>
        <authorList>
            <person name="Li H.S."/>
            <person name="Tang X.F."/>
            <person name="Huang Y.H."/>
            <person name="Xu Z.Y."/>
            <person name="Chen M.L."/>
            <person name="Du X.Y."/>
            <person name="Qiu B.Y."/>
            <person name="Chen P.T."/>
            <person name="Zhang W."/>
            <person name="Slipinski A."/>
            <person name="Escalona H.E."/>
            <person name="Waterhouse R.M."/>
            <person name="Zwick A."/>
            <person name="Pang H."/>
        </authorList>
    </citation>
    <scope>NUCLEOTIDE SEQUENCE [LARGE SCALE GENOMIC DNA]</scope>
    <source>
        <strain evidence="15">SYSU2018</strain>
    </source>
</reference>
<dbReference type="EC" id="4.6.1.1" evidence="3"/>
<feature type="transmembrane region" description="Helical" evidence="13">
    <location>
        <begin position="138"/>
        <end position="159"/>
    </location>
</feature>
<feature type="domain" description="Guanylate cyclase" evidence="14">
    <location>
        <begin position="955"/>
        <end position="1092"/>
    </location>
</feature>
<evidence type="ECO:0000256" key="12">
    <source>
        <dbReference type="SAM" id="MobiDB-lite"/>
    </source>
</evidence>
<evidence type="ECO:0000256" key="4">
    <source>
        <dbReference type="ARBA" id="ARBA00022692"/>
    </source>
</evidence>
<feature type="region of interest" description="Disordered" evidence="12">
    <location>
        <begin position="496"/>
        <end position="551"/>
    </location>
</feature>
<evidence type="ECO:0000313" key="15">
    <source>
        <dbReference type="EMBL" id="KAL3284167.1"/>
    </source>
</evidence>
<comment type="subcellular location">
    <subcellularLocation>
        <location evidence="2">Membrane</location>
        <topology evidence="2">Multi-pass membrane protein</topology>
    </subcellularLocation>
</comment>
<evidence type="ECO:0000256" key="7">
    <source>
        <dbReference type="ARBA" id="ARBA00022840"/>
    </source>
</evidence>
<dbReference type="CDD" id="cd07302">
    <property type="entry name" value="CHD"/>
    <property type="match status" value="2"/>
</dbReference>
<dbReference type="GO" id="GO:0004016">
    <property type="term" value="F:adenylate cyclase activity"/>
    <property type="evidence" value="ECO:0007669"/>
    <property type="project" value="UniProtKB-EC"/>
</dbReference>
<feature type="region of interest" description="Disordered" evidence="12">
    <location>
        <begin position="572"/>
        <end position="602"/>
    </location>
</feature>
<dbReference type="Pfam" id="PF16214">
    <property type="entry name" value="AC_N"/>
    <property type="match status" value="1"/>
</dbReference>
<keyword evidence="11" id="KW-0456">Lyase</keyword>
<dbReference type="AlphaFoldDB" id="A0ABD2NZL0"/>
<feature type="transmembrane region" description="Helical" evidence="13">
    <location>
        <begin position="106"/>
        <end position="126"/>
    </location>
</feature>
<evidence type="ECO:0000256" key="5">
    <source>
        <dbReference type="ARBA" id="ARBA00022723"/>
    </source>
</evidence>
<feature type="compositionally biased region" description="Polar residues" evidence="12">
    <location>
        <begin position="576"/>
        <end position="593"/>
    </location>
</feature>
<evidence type="ECO:0000256" key="6">
    <source>
        <dbReference type="ARBA" id="ARBA00022741"/>
    </source>
</evidence>
<dbReference type="PANTHER" id="PTHR45627">
    <property type="entry name" value="ADENYLATE CYCLASE TYPE 1"/>
    <property type="match status" value="1"/>
</dbReference>
<organism evidence="15 16">
    <name type="scientific">Cryptolaemus montrouzieri</name>
    <dbReference type="NCBI Taxonomy" id="559131"/>
    <lineage>
        <taxon>Eukaryota</taxon>
        <taxon>Metazoa</taxon>
        <taxon>Ecdysozoa</taxon>
        <taxon>Arthropoda</taxon>
        <taxon>Hexapoda</taxon>
        <taxon>Insecta</taxon>
        <taxon>Pterygota</taxon>
        <taxon>Neoptera</taxon>
        <taxon>Endopterygota</taxon>
        <taxon>Coleoptera</taxon>
        <taxon>Polyphaga</taxon>
        <taxon>Cucujiformia</taxon>
        <taxon>Coccinelloidea</taxon>
        <taxon>Coccinellidae</taxon>
        <taxon>Scymninae</taxon>
        <taxon>Scymnini</taxon>
        <taxon>Cryptolaemus</taxon>
    </lineage>
</organism>
<feature type="transmembrane region" description="Helical" evidence="13">
    <location>
        <begin position="702"/>
        <end position="722"/>
    </location>
</feature>
<keyword evidence="8" id="KW-0460">Magnesium</keyword>